<dbReference type="PANTHER" id="PTHR30026:SF20">
    <property type="entry name" value="OUTER MEMBRANE PROTEIN TOLC"/>
    <property type="match status" value="1"/>
</dbReference>
<name>A0ABW7MRU9_9FLAO</name>
<keyword evidence="4" id="KW-1134">Transmembrane beta strand</keyword>
<organism evidence="9 10">
    <name type="scientific">Gaetbulibacter aquiaggeris</name>
    <dbReference type="NCBI Taxonomy" id="1735373"/>
    <lineage>
        <taxon>Bacteria</taxon>
        <taxon>Pseudomonadati</taxon>
        <taxon>Bacteroidota</taxon>
        <taxon>Flavobacteriia</taxon>
        <taxon>Flavobacteriales</taxon>
        <taxon>Flavobacteriaceae</taxon>
        <taxon>Gaetbulibacter</taxon>
    </lineage>
</organism>
<keyword evidence="7" id="KW-0998">Cell outer membrane</keyword>
<dbReference type="SUPFAM" id="SSF56954">
    <property type="entry name" value="Outer membrane efflux proteins (OEP)"/>
    <property type="match status" value="1"/>
</dbReference>
<accession>A0ABW7MRU9</accession>
<evidence type="ECO:0000256" key="2">
    <source>
        <dbReference type="ARBA" id="ARBA00007613"/>
    </source>
</evidence>
<dbReference type="Proteomes" id="UP001610104">
    <property type="component" value="Unassembled WGS sequence"/>
</dbReference>
<protein>
    <submittedName>
        <fullName evidence="9">TolC family protein</fullName>
    </submittedName>
</protein>
<dbReference type="InterPro" id="IPR003423">
    <property type="entry name" value="OMP_efflux"/>
</dbReference>
<keyword evidence="10" id="KW-1185">Reference proteome</keyword>
<dbReference type="InterPro" id="IPR051906">
    <property type="entry name" value="TolC-like"/>
</dbReference>
<reference evidence="9 10" key="1">
    <citation type="submission" date="2024-02" db="EMBL/GenBank/DDBJ databases">
        <title>A Gaetbulibacter species isolated from tidal flats and genomic insights of their niches.</title>
        <authorList>
            <person name="Ye Y."/>
        </authorList>
    </citation>
    <scope>NUCLEOTIDE SEQUENCE [LARGE SCALE GENOMIC DNA]</scope>
    <source>
        <strain evidence="9 10">KEM-8</strain>
    </source>
</reference>
<keyword evidence="6" id="KW-0472">Membrane</keyword>
<evidence type="ECO:0000313" key="10">
    <source>
        <dbReference type="Proteomes" id="UP001610104"/>
    </source>
</evidence>
<keyword evidence="3" id="KW-0813">Transport</keyword>
<dbReference type="EMBL" id="JBAWKC010000002">
    <property type="protein sequence ID" value="MFH6768538.1"/>
    <property type="molecule type" value="Genomic_DNA"/>
</dbReference>
<evidence type="ECO:0000256" key="7">
    <source>
        <dbReference type="ARBA" id="ARBA00023237"/>
    </source>
</evidence>
<comment type="similarity">
    <text evidence="2">Belongs to the outer membrane factor (OMF) (TC 1.B.17) family.</text>
</comment>
<evidence type="ECO:0000256" key="5">
    <source>
        <dbReference type="ARBA" id="ARBA00022692"/>
    </source>
</evidence>
<sequence length="480" mass="54430">MKKSFLLIVVILTFKIQAQDNKWTLRACVDYAIENNISVKQSELDLKSSELNKKDAVGNYLPSLNASGNHSWNVGLNQNITTGLFQNVTTQYSSVGLNAGFDIYGGLRNLYQFNRAKLEVLASQYQLDDMKDNISLMVANSFLQILFNKEQYKVLLNQNEITREELNRTNELVDAGALPKGDLFEIQATIASQEQQIVNAQNAILISKIQLAQILLIKDYTNFDIVDSIYEVPDTFILSESPQAIINKAKETRYDIKIAENSAEMAEYDLKMARAAYQPTLRGFFGYNTRASYSDQFTGTQLDPDNPTSTVQIGEVQSTGEPVIAQVENRIPIISGPDPLFDQFSLNDGYNYGFALSIPIFNGFSVRNNVKRNKLNVDRTKYQLEQANLDIETNVYQAYNDARGALKAYEAAQKTLLARKEAFDYSKERYNVGLLNAFDFNQSQSRFEQAQSDVVRTKYDYIFKLKVLEFYFGIPITDIN</sequence>
<feature type="coiled-coil region" evidence="8">
    <location>
        <begin position="152"/>
        <end position="203"/>
    </location>
</feature>
<dbReference type="Pfam" id="PF02321">
    <property type="entry name" value="OEP"/>
    <property type="match status" value="2"/>
</dbReference>
<evidence type="ECO:0000256" key="6">
    <source>
        <dbReference type="ARBA" id="ARBA00023136"/>
    </source>
</evidence>
<keyword evidence="8" id="KW-0175">Coiled coil</keyword>
<evidence type="ECO:0000313" key="9">
    <source>
        <dbReference type="EMBL" id="MFH6768538.1"/>
    </source>
</evidence>
<dbReference type="Gene3D" id="1.20.1600.10">
    <property type="entry name" value="Outer membrane efflux proteins (OEP)"/>
    <property type="match status" value="1"/>
</dbReference>
<dbReference type="RefSeq" id="WP_395437795.1">
    <property type="nucleotide sequence ID" value="NZ_JBAWKC010000002.1"/>
</dbReference>
<comment type="caution">
    <text evidence="9">The sequence shown here is derived from an EMBL/GenBank/DDBJ whole genome shotgun (WGS) entry which is preliminary data.</text>
</comment>
<evidence type="ECO:0000256" key="4">
    <source>
        <dbReference type="ARBA" id="ARBA00022452"/>
    </source>
</evidence>
<dbReference type="PANTHER" id="PTHR30026">
    <property type="entry name" value="OUTER MEMBRANE PROTEIN TOLC"/>
    <property type="match status" value="1"/>
</dbReference>
<evidence type="ECO:0000256" key="3">
    <source>
        <dbReference type="ARBA" id="ARBA00022448"/>
    </source>
</evidence>
<keyword evidence="5" id="KW-0812">Transmembrane</keyword>
<gene>
    <name evidence="9" type="ORF">V8G56_07315</name>
</gene>
<comment type="subcellular location">
    <subcellularLocation>
        <location evidence="1">Cell outer membrane</location>
    </subcellularLocation>
</comment>
<evidence type="ECO:0000256" key="8">
    <source>
        <dbReference type="SAM" id="Coils"/>
    </source>
</evidence>
<proteinExistence type="inferred from homology"/>
<evidence type="ECO:0000256" key="1">
    <source>
        <dbReference type="ARBA" id="ARBA00004442"/>
    </source>
</evidence>